<proteinExistence type="predicted"/>
<comment type="caution">
    <text evidence="1">The sequence shown here is derived from an EMBL/GenBank/DDBJ whole genome shotgun (WGS) entry which is preliminary data.</text>
</comment>
<evidence type="ECO:0000313" key="1">
    <source>
        <dbReference type="EMBL" id="THG95421.1"/>
    </source>
</evidence>
<dbReference type="AlphaFoldDB" id="A0A4S4KBM8"/>
<dbReference type="Proteomes" id="UP000309038">
    <property type="component" value="Unassembled WGS sequence"/>
</dbReference>
<name>A0A4S4KBM8_9APHY</name>
<dbReference type="EMBL" id="SGPJ01000323">
    <property type="protein sequence ID" value="THG95421.1"/>
    <property type="molecule type" value="Genomic_DNA"/>
</dbReference>
<sequence length="126" mass="14526">MMEGHPDAHCKLRLDKVNSAYNKITVDRTLYYGALLTFILSSDSKHNIEIVAIDIPKLIIGFKSKEDISHYVHKVMNPKLGDLRSVDKVEYAVLGGEYGKYQWLRKLPDSEDWKETGLGRADLWRF</sequence>
<accession>A0A4S4KBM8</accession>
<protein>
    <submittedName>
        <fullName evidence="1">Uncharacterized protein</fullName>
    </submittedName>
</protein>
<evidence type="ECO:0000313" key="2">
    <source>
        <dbReference type="Proteomes" id="UP000309038"/>
    </source>
</evidence>
<reference evidence="1 2" key="1">
    <citation type="submission" date="2019-02" db="EMBL/GenBank/DDBJ databases">
        <title>Genome sequencing of the rare red list fungi Phlebia centrifuga.</title>
        <authorList>
            <person name="Buettner E."/>
            <person name="Kellner H."/>
        </authorList>
    </citation>
    <scope>NUCLEOTIDE SEQUENCE [LARGE SCALE GENOMIC DNA]</scope>
    <source>
        <strain evidence="1 2">DSM 108282</strain>
    </source>
</reference>
<gene>
    <name evidence="1" type="ORF">EW026_g6229</name>
</gene>
<organism evidence="1 2">
    <name type="scientific">Hermanssonia centrifuga</name>
    <dbReference type="NCBI Taxonomy" id="98765"/>
    <lineage>
        <taxon>Eukaryota</taxon>
        <taxon>Fungi</taxon>
        <taxon>Dikarya</taxon>
        <taxon>Basidiomycota</taxon>
        <taxon>Agaricomycotina</taxon>
        <taxon>Agaricomycetes</taxon>
        <taxon>Polyporales</taxon>
        <taxon>Meruliaceae</taxon>
        <taxon>Hermanssonia</taxon>
    </lineage>
</organism>
<keyword evidence="2" id="KW-1185">Reference proteome</keyword>